<dbReference type="Gene3D" id="1.20.120.520">
    <property type="entry name" value="nmb1532 protein domain like"/>
    <property type="match status" value="1"/>
</dbReference>
<organism evidence="2 3">
    <name type="scientific">Catenulispora acidiphila (strain DSM 44928 / JCM 14897 / NBRC 102108 / NRRL B-24433 / ID139908)</name>
    <dbReference type="NCBI Taxonomy" id="479433"/>
    <lineage>
        <taxon>Bacteria</taxon>
        <taxon>Bacillati</taxon>
        <taxon>Actinomycetota</taxon>
        <taxon>Actinomycetes</taxon>
        <taxon>Catenulisporales</taxon>
        <taxon>Catenulisporaceae</taxon>
        <taxon>Catenulispora</taxon>
    </lineage>
</organism>
<dbReference type="Pfam" id="PF01814">
    <property type="entry name" value="Hemerythrin"/>
    <property type="match status" value="1"/>
</dbReference>
<name>C7QAG3_CATAD</name>
<accession>C7QAG3</accession>
<gene>
    <name evidence="2" type="ordered locus">Caci_3557</name>
</gene>
<feature type="domain" description="Hemerythrin-like" evidence="1">
    <location>
        <begin position="23"/>
        <end position="149"/>
    </location>
</feature>
<dbReference type="InParanoid" id="C7QAG3"/>
<dbReference type="EMBL" id="CP001700">
    <property type="protein sequence ID" value="ACU72462.1"/>
    <property type="molecule type" value="Genomic_DNA"/>
</dbReference>
<sequence length="219" mass="24406">MTNNALPGTGAAKYGPGDRLIAMQAAHDAFRRDLERMARAASPANLRDPKRRQSILNGWAVFENQLLIHHKHEDRFLWPRLRQRLAGSSAAQSTLDAMDAEHALIDPLLEAVNHSFAHGGEGAGAVIEEMTDKLGGHLEHEEREAMPMIGEALSDAEWKAVVSDIRKATKLSSAAQFMPWLSEGVDAEGEKTILSIMPPPARVVYRRIWKPKYTNVERW</sequence>
<evidence type="ECO:0000259" key="1">
    <source>
        <dbReference type="Pfam" id="PF01814"/>
    </source>
</evidence>
<dbReference type="OrthoDB" id="5197650at2"/>
<evidence type="ECO:0000313" key="2">
    <source>
        <dbReference type="EMBL" id="ACU72462.1"/>
    </source>
</evidence>
<dbReference type="InterPro" id="IPR012312">
    <property type="entry name" value="Hemerythrin-like"/>
</dbReference>
<evidence type="ECO:0000313" key="3">
    <source>
        <dbReference type="Proteomes" id="UP000000851"/>
    </source>
</evidence>
<dbReference type="CDD" id="cd12108">
    <property type="entry name" value="Hr-like"/>
    <property type="match status" value="1"/>
</dbReference>
<dbReference type="RefSeq" id="WP_015792191.1">
    <property type="nucleotide sequence ID" value="NC_013131.1"/>
</dbReference>
<dbReference type="AlphaFoldDB" id="C7QAG3"/>
<protein>
    <submittedName>
        <fullName evidence="2">Hemerythrin HHE cation binding domain-containing protein</fullName>
    </submittedName>
</protein>
<keyword evidence="3" id="KW-1185">Reference proteome</keyword>
<reference evidence="2 3" key="1">
    <citation type="journal article" date="2009" name="Stand. Genomic Sci.">
        <title>Complete genome sequence of Catenulispora acidiphila type strain (ID 139908).</title>
        <authorList>
            <person name="Copeland A."/>
            <person name="Lapidus A."/>
            <person name="Glavina Del Rio T."/>
            <person name="Nolan M."/>
            <person name="Lucas S."/>
            <person name="Chen F."/>
            <person name="Tice H."/>
            <person name="Cheng J.F."/>
            <person name="Bruce D."/>
            <person name="Goodwin L."/>
            <person name="Pitluck S."/>
            <person name="Mikhailova N."/>
            <person name="Pati A."/>
            <person name="Ivanova N."/>
            <person name="Mavromatis K."/>
            <person name="Chen A."/>
            <person name="Palaniappan K."/>
            <person name="Chain P."/>
            <person name="Land M."/>
            <person name="Hauser L."/>
            <person name="Chang Y.J."/>
            <person name="Jeffries C.D."/>
            <person name="Chertkov O."/>
            <person name="Brettin T."/>
            <person name="Detter J.C."/>
            <person name="Han C."/>
            <person name="Ali Z."/>
            <person name="Tindall B.J."/>
            <person name="Goker M."/>
            <person name="Bristow J."/>
            <person name="Eisen J.A."/>
            <person name="Markowitz V."/>
            <person name="Hugenholtz P."/>
            <person name="Kyrpides N.C."/>
            <person name="Klenk H.P."/>
        </authorList>
    </citation>
    <scope>NUCLEOTIDE SEQUENCE [LARGE SCALE GENOMIC DNA]</scope>
    <source>
        <strain evidence="3">DSM 44928 / JCM 14897 / NBRC 102108 / NRRL B-24433 / ID139908</strain>
    </source>
</reference>
<dbReference type="HOGENOM" id="CLU_095990_1_0_11"/>
<dbReference type="Proteomes" id="UP000000851">
    <property type="component" value="Chromosome"/>
</dbReference>
<dbReference type="eggNOG" id="COG3945">
    <property type="taxonomic scope" value="Bacteria"/>
</dbReference>
<proteinExistence type="predicted"/>
<dbReference type="STRING" id="479433.Caci_3557"/>
<dbReference type="KEGG" id="cai:Caci_3557"/>